<dbReference type="EMBL" id="JASPKY010000723">
    <property type="protein sequence ID" value="KAK9686219.1"/>
    <property type="molecule type" value="Genomic_DNA"/>
</dbReference>
<gene>
    <name evidence="2" type="ORF">QE152_g37371</name>
</gene>
<protein>
    <submittedName>
        <fullName evidence="2">Uncharacterized protein</fullName>
    </submittedName>
</protein>
<comment type="caution">
    <text evidence="2">The sequence shown here is derived from an EMBL/GenBank/DDBJ whole genome shotgun (WGS) entry which is preliminary data.</text>
</comment>
<name>A0AAW1IAT2_POPJA</name>
<keyword evidence="3" id="KW-1185">Reference proteome</keyword>
<organism evidence="2 3">
    <name type="scientific">Popillia japonica</name>
    <name type="common">Japanese beetle</name>
    <dbReference type="NCBI Taxonomy" id="7064"/>
    <lineage>
        <taxon>Eukaryota</taxon>
        <taxon>Metazoa</taxon>
        <taxon>Ecdysozoa</taxon>
        <taxon>Arthropoda</taxon>
        <taxon>Hexapoda</taxon>
        <taxon>Insecta</taxon>
        <taxon>Pterygota</taxon>
        <taxon>Neoptera</taxon>
        <taxon>Endopterygota</taxon>
        <taxon>Coleoptera</taxon>
        <taxon>Polyphaga</taxon>
        <taxon>Scarabaeiformia</taxon>
        <taxon>Scarabaeidae</taxon>
        <taxon>Rutelinae</taxon>
        <taxon>Popillia</taxon>
    </lineage>
</organism>
<accession>A0AAW1IAT2</accession>
<sequence>MKFRTSLRVSTFDGPPKSSTLAKLPDALSGECDRDIFLLPPEVDYQIDEELFDDEETTKPIIEDAPGDVAIVTFDDEDDEELFDDEETTKPIIEDAPGDVAIVTFDDEDEMPLSTFIPTKRQKVPIGLKIYLFTKI</sequence>
<dbReference type="AlphaFoldDB" id="A0AAW1IAT2"/>
<feature type="region of interest" description="Disordered" evidence="1">
    <location>
        <begin position="1"/>
        <end position="25"/>
    </location>
</feature>
<reference evidence="2 3" key="1">
    <citation type="journal article" date="2024" name="BMC Genomics">
        <title>De novo assembly and annotation of Popillia japonica's genome with initial clues to its potential as an invasive pest.</title>
        <authorList>
            <person name="Cucini C."/>
            <person name="Boschi S."/>
            <person name="Funari R."/>
            <person name="Cardaioli E."/>
            <person name="Iannotti N."/>
            <person name="Marturano G."/>
            <person name="Paoli F."/>
            <person name="Bruttini M."/>
            <person name="Carapelli A."/>
            <person name="Frati F."/>
            <person name="Nardi F."/>
        </authorList>
    </citation>
    <scope>NUCLEOTIDE SEQUENCE [LARGE SCALE GENOMIC DNA]</scope>
    <source>
        <strain evidence="2">DMR45628</strain>
    </source>
</reference>
<evidence type="ECO:0000313" key="3">
    <source>
        <dbReference type="Proteomes" id="UP001458880"/>
    </source>
</evidence>
<evidence type="ECO:0000313" key="2">
    <source>
        <dbReference type="EMBL" id="KAK9686219.1"/>
    </source>
</evidence>
<dbReference type="Proteomes" id="UP001458880">
    <property type="component" value="Unassembled WGS sequence"/>
</dbReference>
<proteinExistence type="predicted"/>
<evidence type="ECO:0000256" key="1">
    <source>
        <dbReference type="SAM" id="MobiDB-lite"/>
    </source>
</evidence>